<protein>
    <recommendedName>
        <fullName evidence="1">Csm6 CARF domain-containing protein</fullName>
    </recommendedName>
</protein>
<dbReference type="InterPro" id="IPR053955">
    <property type="entry name" value="Csm6_CARF"/>
</dbReference>
<dbReference type="RefSeq" id="WP_056971931.1">
    <property type="nucleotide sequence ID" value="NZ_AZFI01000068.1"/>
</dbReference>
<gene>
    <name evidence="2" type="ORF">FC65_GL001942</name>
</gene>
<name>A0ABR5PK15_9LACO</name>
<comment type="caution">
    <text evidence="2">The sequence shown here is derived from an EMBL/GenBank/DDBJ whole genome shotgun (WGS) entry which is preliminary data.</text>
</comment>
<dbReference type="EMBL" id="AZFI01000068">
    <property type="protein sequence ID" value="KRM27537.1"/>
    <property type="molecule type" value="Genomic_DNA"/>
</dbReference>
<reference evidence="2 3" key="1">
    <citation type="journal article" date="2015" name="Genome Announc.">
        <title>Expanding the biotechnology potential of lactobacilli through comparative genomics of 213 strains and associated genera.</title>
        <authorList>
            <person name="Sun Z."/>
            <person name="Harris H.M."/>
            <person name="McCann A."/>
            <person name="Guo C."/>
            <person name="Argimon S."/>
            <person name="Zhang W."/>
            <person name="Yang X."/>
            <person name="Jeffery I.B."/>
            <person name="Cooney J.C."/>
            <person name="Kagawa T.F."/>
            <person name="Liu W."/>
            <person name="Song Y."/>
            <person name="Salvetti E."/>
            <person name="Wrobel A."/>
            <person name="Rasinkangas P."/>
            <person name="Parkhill J."/>
            <person name="Rea M.C."/>
            <person name="O'Sullivan O."/>
            <person name="Ritari J."/>
            <person name="Douillard F.P."/>
            <person name="Paul Ross R."/>
            <person name="Yang R."/>
            <person name="Briner A.E."/>
            <person name="Felis G.E."/>
            <person name="de Vos W.M."/>
            <person name="Barrangou R."/>
            <person name="Klaenhammer T.R."/>
            <person name="Caufield P.W."/>
            <person name="Cui Y."/>
            <person name="Zhang H."/>
            <person name="O'Toole P.W."/>
        </authorList>
    </citation>
    <scope>NUCLEOTIDE SEQUENCE [LARGE SCALE GENOMIC DNA]</scope>
    <source>
        <strain evidence="2 3">DSM 15836</strain>
    </source>
</reference>
<evidence type="ECO:0000313" key="3">
    <source>
        <dbReference type="Proteomes" id="UP000051217"/>
    </source>
</evidence>
<dbReference type="Proteomes" id="UP000051217">
    <property type="component" value="Unassembled WGS sequence"/>
</dbReference>
<dbReference type="Gene3D" id="3.40.50.10770">
    <property type="entry name" value="Hypothetical protein VC1899 like domain (Restriction endonuclease-like)"/>
    <property type="match status" value="1"/>
</dbReference>
<dbReference type="Pfam" id="PF22208">
    <property type="entry name" value="Cas_Csm6_CARF"/>
    <property type="match status" value="1"/>
</dbReference>
<keyword evidence="3" id="KW-1185">Reference proteome</keyword>
<evidence type="ECO:0000259" key="1">
    <source>
        <dbReference type="Pfam" id="PF22208"/>
    </source>
</evidence>
<proteinExistence type="predicted"/>
<evidence type="ECO:0000313" key="2">
    <source>
        <dbReference type="EMBL" id="KRM27537.1"/>
    </source>
</evidence>
<dbReference type="InterPro" id="IPR013489">
    <property type="entry name" value="CRISPR-assoc_prot_Csm6"/>
</dbReference>
<accession>A0ABR5PK15</accession>
<organism evidence="2 3">
    <name type="scientific">Ligilactobacillus acidipiscis DSM 15836</name>
    <dbReference type="NCBI Taxonomy" id="1423716"/>
    <lineage>
        <taxon>Bacteria</taxon>
        <taxon>Bacillati</taxon>
        <taxon>Bacillota</taxon>
        <taxon>Bacilli</taxon>
        <taxon>Lactobacillales</taxon>
        <taxon>Lactobacillaceae</taxon>
        <taxon>Ligilactobacillus</taxon>
    </lineage>
</organism>
<sequence>MGQTILLTCVGDTDPIRDFHDGALLHIARCKKPEKIVLFQSERSLKKRDRLIKALTSIPNYEPNVIDDPDIIKNDDVYLFDKMFEIIDKKVSHYMRDLTDEDQIILNLTSGTPEMIAAMFSVNRIKGLNVQAFQVMTPSKGSNKDIKHDNDVPIEDLINSNLDNKEIFESRIVQDKAERYGQELLKKRAIDYVNMYNYSAVLDLITSKSGNIIGKGKRKKVRRIIYEIEDNVKYQKNIPKTETMDLSLEEKNLLNEYLVIQLQCKRQFSTEVLMRVSALAEFAAKVYLNKKYGDVIKDWEGKSYLNIDKYPKIAATQGEHADKSQNLIGYSIILSMFESNSDSAEHLSSDSVFTEHLKNIVKNKKVRNMVSHTLNEVPADKFNLNEVLNDCFNLVFETLDISKTWNDYYDNQNNLLRKLLS</sequence>
<feature type="domain" description="Csm6 CARF" evidence="1">
    <location>
        <begin position="72"/>
        <end position="167"/>
    </location>
</feature>
<dbReference type="NCBIfam" id="TIGR02672">
    <property type="entry name" value="cas_csm6"/>
    <property type="match status" value="1"/>
</dbReference>